<dbReference type="Proteomes" id="UP000309128">
    <property type="component" value="Unassembled WGS sequence"/>
</dbReference>
<accession>A0A5S4EVV8</accession>
<comment type="caution">
    <text evidence="1">The sequence shown here is derived from an EMBL/GenBank/DDBJ whole genome shotgun (WGS) entry which is preliminary data.</text>
</comment>
<sequence>MSACCEKPIEFTTARRGGTTALTLHAIQAGMPNADEADVAQHLIGDILAALPSAAWGSVLQEAAGRAARLLFPDGAGDVSVHLDGLPGYD</sequence>
<dbReference type="RefSeq" id="WP_138673777.1">
    <property type="nucleotide sequence ID" value="NZ_VCKY01000352.1"/>
</dbReference>
<organism evidence="1 2">
    <name type="scientific">Nonomuraea turkmeniaca</name>
    <dbReference type="NCBI Taxonomy" id="103838"/>
    <lineage>
        <taxon>Bacteria</taxon>
        <taxon>Bacillati</taxon>
        <taxon>Actinomycetota</taxon>
        <taxon>Actinomycetes</taxon>
        <taxon>Streptosporangiales</taxon>
        <taxon>Streptosporangiaceae</taxon>
        <taxon>Nonomuraea</taxon>
    </lineage>
</organism>
<evidence type="ECO:0000313" key="1">
    <source>
        <dbReference type="EMBL" id="TMR07756.1"/>
    </source>
</evidence>
<dbReference type="AlphaFoldDB" id="A0A5S4EVV8"/>
<evidence type="ECO:0000313" key="2">
    <source>
        <dbReference type="Proteomes" id="UP000309128"/>
    </source>
</evidence>
<gene>
    <name evidence="1" type="ORF">ETD86_50700</name>
</gene>
<dbReference type="EMBL" id="VCKY01000352">
    <property type="protein sequence ID" value="TMR07756.1"/>
    <property type="molecule type" value="Genomic_DNA"/>
</dbReference>
<keyword evidence="2" id="KW-1185">Reference proteome</keyword>
<reference evidence="1 2" key="1">
    <citation type="submission" date="2019-05" db="EMBL/GenBank/DDBJ databases">
        <title>Draft genome sequence of Nonomuraea turkmeniaca DSM 43926.</title>
        <authorList>
            <person name="Saricaoglu S."/>
            <person name="Isik K."/>
        </authorList>
    </citation>
    <scope>NUCLEOTIDE SEQUENCE [LARGE SCALE GENOMIC DNA]</scope>
    <source>
        <strain evidence="1 2">DSM 43926</strain>
    </source>
</reference>
<proteinExistence type="predicted"/>
<protein>
    <submittedName>
        <fullName evidence="1">Uncharacterized protein</fullName>
    </submittedName>
</protein>
<name>A0A5S4EVV8_9ACTN</name>